<dbReference type="AlphaFoldDB" id="A0A4Y2SJT3"/>
<dbReference type="CDD" id="cd01647">
    <property type="entry name" value="RT_LTR"/>
    <property type="match status" value="1"/>
</dbReference>
<dbReference type="SUPFAM" id="SSF56672">
    <property type="entry name" value="DNA/RNA polymerases"/>
    <property type="match status" value="1"/>
</dbReference>
<keyword evidence="3" id="KW-1185">Reference proteome</keyword>
<proteinExistence type="predicted"/>
<accession>A0A4Y2SJT3</accession>
<reference evidence="2 3" key="1">
    <citation type="journal article" date="2019" name="Sci. Rep.">
        <title>Orb-weaving spider Araneus ventricosus genome elucidates the spidroin gene catalogue.</title>
        <authorList>
            <person name="Kono N."/>
            <person name="Nakamura H."/>
            <person name="Ohtoshi R."/>
            <person name="Moran D.A.P."/>
            <person name="Shinohara A."/>
            <person name="Yoshida Y."/>
            <person name="Fujiwara M."/>
            <person name="Mori M."/>
            <person name="Tomita M."/>
            <person name="Arakawa K."/>
        </authorList>
    </citation>
    <scope>NUCLEOTIDE SEQUENCE [LARGE SCALE GENOMIC DNA]</scope>
</reference>
<dbReference type="GO" id="GO:0071897">
    <property type="term" value="P:DNA biosynthetic process"/>
    <property type="evidence" value="ECO:0007669"/>
    <property type="project" value="UniProtKB-ARBA"/>
</dbReference>
<dbReference type="InterPro" id="IPR043128">
    <property type="entry name" value="Rev_trsase/Diguanyl_cyclase"/>
</dbReference>
<dbReference type="Proteomes" id="UP000499080">
    <property type="component" value="Unassembled WGS sequence"/>
</dbReference>
<sequence>MDIIQNITGKNWCSVLDLKSTFFQIQLTDKNKEKLAFCCELGNFQPCRLPFGAKNSTAYFYNLMSGCLKDIKGSNIQFLLDDIILASDTVDEMKCLLQQVFERLEKFNLTLDPAKMQICKNEITYLGFELDNSGYSPSAENVRKDSKFPIPKNVKEVQSYLGEAQPRLRIWPHLMPRWSDLPKANGGSWLAGNDEESWLLF</sequence>
<dbReference type="PROSITE" id="PS50878">
    <property type="entry name" value="RT_POL"/>
    <property type="match status" value="1"/>
</dbReference>
<dbReference type="PANTHER" id="PTHR33064:SF37">
    <property type="entry name" value="RIBONUCLEASE H"/>
    <property type="match status" value="1"/>
</dbReference>
<dbReference type="InterPro" id="IPR051320">
    <property type="entry name" value="Viral_Replic_Matur_Polypro"/>
</dbReference>
<gene>
    <name evidence="2" type="primary">pol_2084</name>
    <name evidence="2" type="ORF">AVEN_26699_1</name>
</gene>
<dbReference type="EMBL" id="BGPR01022257">
    <property type="protein sequence ID" value="GBN88397.1"/>
    <property type="molecule type" value="Genomic_DNA"/>
</dbReference>
<organism evidence="2 3">
    <name type="scientific">Araneus ventricosus</name>
    <name type="common">Orbweaver spider</name>
    <name type="synonym">Epeira ventricosa</name>
    <dbReference type="NCBI Taxonomy" id="182803"/>
    <lineage>
        <taxon>Eukaryota</taxon>
        <taxon>Metazoa</taxon>
        <taxon>Ecdysozoa</taxon>
        <taxon>Arthropoda</taxon>
        <taxon>Chelicerata</taxon>
        <taxon>Arachnida</taxon>
        <taxon>Araneae</taxon>
        <taxon>Araneomorphae</taxon>
        <taxon>Entelegynae</taxon>
        <taxon>Araneoidea</taxon>
        <taxon>Araneidae</taxon>
        <taxon>Araneus</taxon>
    </lineage>
</organism>
<dbReference type="Pfam" id="PF00078">
    <property type="entry name" value="RVT_1"/>
    <property type="match status" value="1"/>
</dbReference>
<dbReference type="InterPro" id="IPR043502">
    <property type="entry name" value="DNA/RNA_pol_sf"/>
</dbReference>
<evidence type="ECO:0000313" key="3">
    <source>
        <dbReference type="Proteomes" id="UP000499080"/>
    </source>
</evidence>
<dbReference type="Gene3D" id="3.30.70.270">
    <property type="match status" value="1"/>
</dbReference>
<evidence type="ECO:0000259" key="1">
    <source>
        <dbReference type="PROSITE" id="PS50878"/>
    </source>
</evidence>
<name>A0A4Y2SJT3_ARAVE</name>
<feature type="domain" description="Reverse transcriptase" evidence="1">
    <location>
        <begin position="1"/>
        <end position="130"/>
    </location>
</feature>
<dbReference type="InterPro" id="IPR000477">
    <property type="entry name" value="RT_dom"/>
</dbReference>
<protein>
    <submittedName>
        <fullName evidence="2">Retrovirus-related Pol polyprotein from transposon 17.6</fullName>
    </submittedName>
</protein>
<dbReference type="Gene3D" id="3.10.10.10">
    <property type="entry name" value="HIV Type 1 Reverse Transcriptase, subunit A, domain 1"/>
    <property type="match status" value="1"/>
</dbReference>
<evidence type="ECO:0000313" key="2">
    <source>
        <dbReference type="EMBL" id="GBN88397.1"/>
    </source>
</evidence>
<dbReference type="PANTHER" id="PTHR33064">
    <property type="entry name" value="POL PROTEIN"/>
    <property type="match status" value="1"/>
</dbReference>
<comment type="caution">
    <text evidence="2">The sequence shown here is derived from an EMBL/GenBank/DDBJ whole genome shotgun (WGS) entry which is preliminary data.</text>
</comment>
<dbReference type="OrthoDB" id="7616202at2759"/>